<dbReference type="AlphaFoldDB" id="A0A7C1B6H1"/>
<reference evidence="2" key="1">
    <citation type="journal article" date="2020" name="mSystems">
        <title>Genome- and Community-Level Interaction Insights into Carbon Utilization and Element Cycling Functions of Hydrothermarchaeota in Hydrothermal Sediment.</title>
        <authorList>
            <person name="Zhou Z."/>
            <person name="Liu Y."/>
            <person name="Xu W."/>
            <person name="Pan J."/>
            <person name="Luo Z.H."/>
            <person name="Li M."/>
        </authorList>
    </citation>
    <scope>NUCLEOTIDE SEQUENCE [LARGE SCALE GENOMIC DNA]</scope>
    <source>
        <strain evidence="2">HyVt-185</strain>
    </source>
</reference>
<dbReference type="PANTHER" id="PTHR40660">
    <property type="entry name" value="5'-PHOSPHATE OXIDASE PUTATIVE DOMAIN-CONTAINING PROTEIN-RELATED"/>
    <property type="match status" value="1"/>
</dbReference>
<comment type="caution">
    <text evidence="2">The sequence shown here is derived from an EMBL/GenBank/DDBJ whole genome shotgun (WGS) entry which is preliminary data.</text>
</comment>
<dbReference type="Pfam" id="PF01243">
    <property type="entry name" value="PNPOx_N"/>
    <property type="match status" value="1"/>
</dbReference>
<organism evidence="2">
    <name type="scientific">Candidatus Syntropharchaeum butanivorans</name>
    <dbReference type="NCBI Taxonomy" id="1839936"/>
    <lineage>
        <taxon>Archaea</taxon>
        <taxon>Methanobacteriati</taxon>
        <taxon>Methanobacteriota</taxon>
        <taxon>Stenosarchaea group</taxon>
        <taxon>Methanomicrobia</taxon>
        <taxon>Methanosarcinales</taxon>
        <taxon>ANME-2 cluster</taxon>
        <taxon>Candidatus Syntropharchaeum</taxon>
    </lineage>
</organism>
<sequence length="133" mass="14232">MVKMPKEVKDMIGDPGASRTLATVDADGMVICVPIGTFSAIDDETIVFADVFLGKTKENLEATKKASVTAWKGMNGYQVKGEFQGFQTSGDLFEKVAKQVKDALKLDIKAVGTIKAKEIYDISVGPDAGKKIA</sequence>
<dbReference type="PANTHER" id="PTHR40660:SF1">
    <property type="entry name" value="5'-PHOSPHATE OXIDASE PUTATIVE DOMAIN-CONTAINING PROTEIN-RELATED"/>
    <property type="match status" value="1"/>
</dbReference>
<dbReference type="InterPro" id="IPR011576">
    <property type="entry name" value="Pyridox_Oxase_N"/>
</dbReference>
<dbReference type="Gene3D" id="2.30.110.10">
    <property type="entry name" value="Electron Transport, Fmn-binding Protein, Chain A"/>
    <property type="match status" value="1"/>
</dbReference>
<proteinExistence type="predicted"/>
<dbReference type="InterPro" id="IPR012349">
    <property type="entry name" value="Split_barrel_FMN-bd"/>
</dbReference>
<dbReference type="SUPFAM" id="SSF50475">
    <property type="entry name" value="FMN-binding split barrel"/>
    <property type="match status" value="1"/>
</dbReference>
<protein>
    <submittedName>
        <fullName evidence="2">Pyridoxamine 5'-phosphate oxidase family protein</fullName>
    </submittedName>
</protein>
<feature type="domain" description="Pyridoxamine 5'-phosphate oxidase N-terminal" evidence="1">
    <location>
        <begin position="5"/>
        <end position="99"/>
    </location>
</feature>
<gene>
    <name evidence="2" type="ORF">ENG09_01295</name>
</gene>
<evidence type="ECO:0000313" key="2">
    <source>
        <dbReference type="EMBL" id="HDM35877.1"/>
    </source>
</evidence>
<dbReference type="Proteomes" id="UP000885863">
    <property type="component" value="Unassembled WGS sequence"/>
</dbReference>
<dbReference type="EMBL" id="DQZR01000049">
    <property type="protein sequence ID" value="HDM35877.1"/>
    <property type="molecule type" value="Genomic_DNA"/>
</dbReference>
<evidence type="ECO:0000259" key="1">
    <source>
        <dbReference type="Pfam" id="PF01243"/>
    </source>
</evidence>
<name>A0A7C1B6H1_9EURY</name>
<accession>A0A7C1B6H1</accession>